<dbReference type="EMBL" id="VITH01000017">
    <property type="protein sequence ID" value="TWA76890.1"/>
    <property type="molecule type" value="Genomic_DNA"/>
</dbReference>
<evidence type="ECO:0000313" key="10">
    <source>
        <dbReference type="Proteomes" id="UP000318529"/>
    </source>
</evidence>
<comment type="catalytic activity">
    <reaction evidence="6">
        <text>5-carboxymethylaminomethyluridine(34) in tRNA(Leu) + S-adenosyl-L-methionine = 5-carboxymethylaminomethyl-2'-O-methyluridine(34) in tRNA(Leu) + S-adenosyl-L-homocysteine + H(+)</text>
        <dbReference type="Rhea" id="RHEA:43088"/>
        <dbReference type="Rhea" id="RHEA-COMP:10333"/>
        <dbReference type="Rhea" id="RHEA-COMP:10334"/>
        <dbReference type="ChEBI" id="CHEBI:15378"/>
        <dbReference type="ChEBI" id="CHEBI:57856"/>
        <dbReference type="ChEBI" id="CHEBI:59789"/>
        <dbReference type="ChEBI" id="CHEBI:74508"/>
        <dbReference type="ChEBI" id="CHEBI:74511"/>
        <dbReference type="EC" id="2.1.1.207"/>
    </reaction>
</comment>
<feature type="binding site" evidence="6 7">
    <location>
        <position position="127"/>
    </location>
    <ligand>
        <name>S-adenosyl-L-methionine</name>
        <dbReference type="ChEBI" id="CHEBI:59789"/>
    </ligand>
</feature>
<feature type="binding site" evidence="6 7">
    <location>
        <position position="119"/>
    </location>
    <ligand>
        <name>S-adenosyl-L-methionine</name>
        <dbReference type="ChEBI" id="CHEBI:59789"/>
    </ligand>
</feature>
<keyword evidence="3 6" id="KW-0808">Transferase</keyword>
<comment type="function">
    <text evidence="6">Methylates the ribose at the nucleotide 34 wobble position in the two leucyl isoacceptors tRNA(Leu)(CmAA) and tRNA(Leu)(cmnm5UmAA). Catalyzes the methyl transfer from S-adenosyl-L-methionine to the 2'-OH of the wobble nucleotide.</text>
</comment>
<dbReference type="Gene3D" id="3.40.1280.10">
    <property type="match status" value="1"/>
</dbReference>
<feature type="binding site" evidence="6 7">
    <location>
        <position position="99"/>
    </location>
    <ligand>
        <name>S-adenosyl-L-methionine</name>
        <dbReference type="ChEBI" id="CHEBI:59789"/>
    </ligand>
</feature>
<name>A0A560BWA3_AZOBR</name>
<comment type="subcellular location">
    <subcellularLocation>
        <location evidence="6">Cytoplasm</location>
    </subcellularLocation>
</comment>
<dbReference type="Proteomes" id="UP000318529">
    <property type="component" value="Unassembled WGS sequence"/>
</dbReference>
<dbReference type="GO" id="GO:0141098">
    <property type="term" value="F:tRNA (cytidine(34)-2'-O)-methyltransferase activity"/>
    <property type="evidence" value="ECO:0007669"/>
    <property type="project" value="RHEA"/>
</dbReference>
<evidence type="ECO:0000256" key="4">
    <source>
        <dbReference type="ARBA" id="ARBA00022691"/>
    </source>
</evidence>
<dbReference type="GO" id="GO:0005737">
    <property type="term" value="C:cytoplasm"/>
    <property type="evidence" value="ECO:0007669"/>
    <property type="project" value="UniProtKB-SubCell"/>
</dbReference>
<reference evidence="9 10" key="1">
    <citation type="submission" date="2019-06" db="EMBL/GenBank/DDBJ databases">
        <title>Genomic Encyclopedia of Type Strains, Phase IV (KMG-V): Genome sequencing to study the core and pangenomes of soil and plant-associated prokaryotes.</title>
        <authorList>
            <person name="Whitman W."/>
        </authorList>
    </citation>
    <scope>NUCLEOTIDE SEQUENCE [LARGE SCALE GENOMIC DNA]</scope>
    <source>
        <strain evidence="9 10">BR 11650</strain>
    </source>
</reference>
<dbReference type="InterPro" id="IPR029028">
    <property type="entry name" value="Alpha/beta_knot_MTases"/>
</dbReference>
<dbReference type="CDD" id="cd18094">
    <property type="entry name" value="SpoU-like_TrmL"/>
    <property type="match status" value="1"/>
</dbReference>
<comment type="similarity">
    <text evidence="6">Belongs to the class IV-like SAM-binding methyltransferase superfamily. RNA methyltransferase TrmH family. TrmL subfamily.</text>
</comment>
<dbReference type="PANTHER" id="PTHR42971:SF1">
    <property type="entry name" value="TRNA (CYTIDINE(34)-2'-O)-METHYLTRANSFERASE"/>
    <property type="match status" value="1"/>
</dbReference>
<dbReference type="InterPro" id="IPR016914">
    <property type="entry name" value="TrmL"/>
</dbReference>
<comment type="subunit">
    <text evidence="6">Homodimer.</text>
</comment>
<dbReference type="GO" id="GO:0003723">
    <property type="term" value="F:RNA binding"/>
    <property type="evidence" value="ECO:0007669"/>
    <property type="project" value="InterPro"/>
</dbReference>
<evidence type="ECO:0000256" key="3">
    <source>
        <dbReference type="ARBA" id="ARBA00022679"/>
    </source>
</evidence>
<keyword evidence="2 6" id="KW-0489">Methyltransferase</keyword>
<evidence type="ECO:0000259" key="8">
    <source>
        <dbReference type="Pfam" id="PF00588"/>
    </source>
</evidence>
<sequence>MRLVLFEPDIPQNAGTLMRLAAGLGVPLDLIEPCGFVLDDRKLRRAGMDYIDQLALVRHSSWAAYQALPQSGRLVLLTTRGAVPYTGFAFAPDDRIMVGRESAGVPDEVHEAADARLVIPLMPPARSLNVALSAAMVLGEALRQTAAWPSPLHAPLPHPSP</sequence>
<comment type="catalytic activity">
    <reaction evidence="6">
        <text>cytidine(34) in tRNA + S-adenosyl-L-methionine = 2'-O-methylcytidine(34) in tRNA + S-adenosyl-L-homocysteine + H(+)</text>
        <dbReference type="Rhea" id="RHEA:43084"/>
        <dbReference type="Rhea" id="RHEA-COMP:10331"/>
        <dbReference type="Rhea" id="RHEA-COMP:10332"/>
        <dbReference type="ChEBI" id="CHEBI:15378"/>
        <dbReference type="ChEBI" id="CHEBI:57856"/>
        <dbReference type="ChEBI" id="CHEBI:59789"/>
        <dbReference type="ChEBI" id="CHEBI:74495"/>
        <dbReference type="ChEBI" id="CHEBI:82748"/>
        <dbReference type="EC" id="2.1.1.207"/>
    </reaction>
</comment>
<evidence type="ECO:0000256" key="5">
    <source>
        <dbReference type="ARBA" id="ARBA00022694"/>
    </source>
</evidence>
<dbReference type="Pfam" id="PF00588">
    <property type="entry name" value="SpoU_methylase"/>
    <property type="match status" value="1"/>
</dbReference>
<gene>
    <name evidence="6" type="primary">trmL</name>
    <name evidence="9" type="ORF">FBZ83_11732</name>
</gene>
<dbReference type="AlphaFoldDB" id="A0A560BWA3"/>
<evidence type="ECO:0000313" key="9">
    <source>
        <dbReference type="EMBL" id="TWA76890.1"/>
    </source>
</evidence>
<dbReference type="PANTHER" id="PTHR42971">
    <property type="entry name" value="TRNA (CYTIDINE(34)-2'-O)-METHYLTRANSFERASE"/>
    <property type="match status" value="1"/>
</dbReference>
<dbReference type="RefSeq" id="WP_145689805.1">
    <property type="nucleotide sequence ID" value="NZ_VITH01000017.1"/>
</dbReference>
<dbReference type="EC" id="2.1.1.207" evidence="6"/>
<evidence type="ECO:0000256" key="6">
    <source>
        <dbReference type="HAMAP-Rule" id="MF_01885"/>
    </source>
</evidence>
<dbReference type="InterPro" id="IPR029026">
    <property type="entry name" value="tRNA_m1G_MTases_N"/>
</dbReference>
<dbReference type="GO" id="GO:0002130">
    <property type="term" value="P:wobble position ribose methylation"/>
    <property type="evidence" value="ECO:0007669"/>
    <property type="project" value="TreeGrafter"/>
</dbReference>
<dbReference type="PIRSF" id="PIRSF029256">
    <property type="entry name" value="SpoU_TrmH_prd"/>
    <property type="match status" value="1"/>
</dbReference>
<evidence type="ECO:0000256" key="1">
    <source>
        <dbReference type="ARBA" id="ARBA00022490"/>
    </source>
</evidence>
<keyword evidence="4 6" id="KW-0949">S-adenosyl-L-methionine</keyword>
<evidence type="ECO:0000256" key="2">
    <source>
        <dbReference type="ARBA" id="ARBA00022603"/>
    </source>
</evidence>
<dbReference type="InterPro" id="IPR001537">
    <property type="entry name" value="SpoU_MeTrfase"/>
</dbReference>
<dbReference type="HAMAP" id="MF_01885">
    <property type="entry name" value="tRNA_methyltr_TrmL"/>
    <property type="match status" value="1"/>
</dbReference>
<evidence type="ECO:0000256" key="7">
    <source>
        <dbReference type="PIRSR" id="PIRSR029256-1"/>
    </source>
</evidence>
<protein>
    <recommendedName>
        <fullName evidence="6">tRNA (cytidine(34)-2'-O)-methyltransferase</fullName>
        <ecNumber evidence="6">2.1.1.207</ecNumber>
    </recommendedName>
    <alternativeName>
        <fullName evidence="6">tRNA (cytidine/uridine-2'-O-)-methyltransferase TrmL</fullName>
    </alternativeName>
</protein>
<accession>A0A560BWA3</accession>
<organism evidence="9 10">
    <name type="scientific">Azospirillum brasilense</name>
    <dbReference type="NCBI Taxonomy" id="192"/>
    <lineage>
        <taxon>Bacteria</taxon>
        <taxon>Pseudomonadati</taxon>
        <taxon>Pseudomonadota</taxon>
        <taxon>Alphaproteobacteria</taxon>
        <taxon>Rhodospirillales</taxon>
        <taxon>Azospirillaceae</taxon>
        <taxon>Azospirillum</taxon>
    </lineage>
</organism>
<dbReference type="SUPFAM" id="SSF75217">
    <property type="entry name" value="alpha/beta knot"/>
    <property type="match status" value="1"/>
</dbReference>
<keyword evidence="1 6" id="KW-0963">Cytoplasm</keyword>
<proteinExistence type="inferred from homology"/>
<keyword evidence="5 6" id="KW-0819">tRNA processing</keyword>
<feature type="domain" description="tRNA/rRNA methyltransferase SpoU type" evidence="8">
    <location>
        <begin position="2"/>
        <end position="138"/>
    </location>
</feature>
<feature type="binding site" evidence="6 7">
    <location>
        <position position="77"/>
    </location>
    <ligand>
        <name>S-adenosyl-L-methionine</name>
        <dbReference type="ChEBI" id="CHEBI:59789"/>
    </ligand>
</feature>
<comment type="caution">
    <text evidence="9">The sequence shown here is derived from an EMBL/GenBank/DDBJ whole genome shotgun (WGS) entry which is preliminary data.</text>
</comment>
<dbReference type="GO" id="GO:0141102">
    <property type="term" value="F:tRNA (5-carboxymethylaminomethyluridine(34)-2'-O)-methyltransferase activity"/>
    <property type="evidence" value="ECO:0007669"/>
    <property type="project" value="RHEA"/>
</dbReference>